<protein>
    <submittedName>
        <fullName evidence="1">Uncharacterized protein</fullName>
    </submittedName>
</protein>
<organism evidence="1 2">
    <name type="scientific">Streptomyces rochei</name>
    <name type="common">Streptomyces parvullus</name>
    <dbReference type="NCBI Taxonomy" id="1928"/>
    <lineage>
        <taxon>Bacteria</taxon>
        <taxon>Bacillati</taxon>
        <taxon>Actinomycetota</taxon>
        <taxon>Actinomycetes</taxon>
        <taxon>Kitasatosporales</taxon>
        <taxon>Streptomycetaceae</taxon>
        <taxon>Streptomyces</taxon>
        <taxon>Streptomyces rochei group</taxon>
    </lineage>
</organism>
<dbReference type="AlphaFoldDB" id="A0AAX3ZPM1"/>
<dbReference type="GeneID" id="90945846"/>
<sequence length="243" mass="25860">MSDVWYPIARAWVADPQDARVGGTLELLADWDPTRPVPPGQELTLSLTVTPTGGAYRTYGYLLDDLTGGAATVVRHPGLSHLDNGRYATYASDAEPRTVSCLLRVDEDAGEGAVLLPRVVIGLMRAPGAKLISSAAISDAGFRVRRHWLPGQSLTLRPGGRAVLPPGHTPASGLRFMGVGVARHGTLTCLPDGSVTYQADPAHLGYDHFELAFEDERGHRVWSEVTVHIGDFGASPGALATYG</sequence>
<reference evidence="1" key="1">
    <citation type="submission" date="2023-03" db="EMBL/GenBank/DDBJ databases">
        <title>Borrelidin-producing and root-colonizing Streptomyces rochei is a potent biopesticide for soil-borne oomycete-caused plant diseases.</title>
        <authorList>
            <person name="Zhou D."/>
            <person name="Wang X."/>
            <person name="Navarro-Munoz J.C."/>
            <person name="Li W."/>
            <person name="Li J."/>
            <person name="Jiu M."/>
            <person name="Deng S."/>
            <person name="Ye Y."/>
            <person name="Daly P."/>
            <person name="Wei L."/>
        </authorList>
    </citation>
    <scope>NUCLEOTIDE SEQUENCE</scope>
    <source>
        <strain evidence="1">JK1</strain>
    </source>
</reference>
<dbReference type="RefSeq" id="WP_125771505.1">
    <property type="nucleotide sequence ID" value="NZ_CP121271.1"/>
</dbReference>
<dbReference type="Proteomes" id="UP001231701">
    <property type="component" value="Chromosome"/>
</dbReference>
<evidence type="ECO:0000313" key="2">
    <source>
        <dbReference type="Proteomes" id="UP001231701"/>
    </source>
</evidence>
<gene>
    <name evidence="1" type="ORF">P7W03_27440</name>
</gene>
<evidence type="ECO:0000313" key="1">
    <source>
        <dbReference type="EMBL" id="WMC89099.1"/>
    </source>
</evidence>
<dbReference type="EMBL" id="CP121271">
    <property type="protein sequence ID" value="WMC89099.1"/>
    <property type="molecule type" value="Genomic_DNA"/>
</dbReference>
<accession>A0AAX3ZPM1</accession>
<proteinExistence type="predicted"/>
<name>A0AAX3ZPM1_STRRO</name>